<dbReference type="PANTHER" id="PTHR30028">
    <property type="entry name" value="UPF0014 INNER MEMBRANE PROTEIN YBBM-RELATED"/>
    <property type="match status" value="1"/>
</dbReference>
<dbReference type="RefSeq" id="WP_307258079.1">
    <property type="nucleotide sequence ID" value="NZ_JAUSUC010000035.1"/>
</dbReference>
<feature type="transmembrane region" description="Helical" evidence="6">
    <location>
        <begin position="226"/>
        <end position="251"/>
    </location>
</feature>
<dbReference type="AlphaFoldDB" id="A0AAJ1T3I3"/>
<evidence type="ECO:0000256" key="5">
    <source>
        <dbReference type="ARBA" id="ARBA00023136"/>
    </source>
</evidence>
<feature type="transmembrane region" description="Helical" evidence="6">
    <location>
        <begin position="37"/>
        <end position="60"/>
    </location>
</feature>
<evidence type="ECO:0000256" key="4">
    <source>
        <dbReference type="ARBA" id="ARBA00022989"/>
    </source>
</evidence>
<accession>A0AAJ1T3I3</accession>
<sequence>MGNGMIDIELWRLIAAYVFIVFLIIIVKWRGIAREKLIYIATLRMTVQLVMAGYILTIILKYPHPLLTIVIVILMEVFAIRTIYKQMGEPFSNELKKMIAYAMASGTLASILYFNFIVIHFSPWYDPRYFIPIAGMIIGNSMTAVTLAVKTLWNDLHHQRDQIEGALMLGATPKQAVKRYVDHAFDSAILPTINNMLGMGIVFLPGMMTGQILSGISPVLAIEYQIAILLGIAGSVSLTVLFLLLFGYRVFFTKDARLRE</sequence>
<comment type="subcellular location">
    <subcellularLocation>
        <location evidence="1">Membrane</location>
        <topology evidence="1">Multi-pass membrane protein</topology>
    </subcellularLocation>
</comment>
<feature type="transmembrane region" description="Helical" evidence="6">
    <location>
        <begin position="197"/>
        <end position="220"/>
    </location>
</feature>
<keyword evidence="8" id="KW-1185">Reference proteome</keyword>
<organism evidence="7 8">
    <name type="scientific">Oikeobacillus pervagus</name>
    <dbReference type="NCBI Taxonomy" id="1325931"/>
    <lineage>
        <taxon>Bacteria</taxon>
        <taxon>Bacillati</taxon>
        <taxon>Bacillota</taxon>
        <taxon>Bacilli</taxon>
        <taxon>Bacillales</taxon>
        <taxon>Bacillaceae</taxon>
        <taxon>Oikeobacillus</taxon>
    </lineage>
</organism>
<dbReference type="GO" id="GO:0005886">
    <property type="term" value="C:plasma membrane"/>
    <property type="evidence" value="ECO:0007669"/>
    <property type="project" value="TreeGrafter"/>
</dbReference>
<dbReference type="PANTHER" id="PTHR30028:SF0">
    <property type="entry name" value="PROTEIN ALUMINUM SENSITIVE 3"/>
    <property type="match status" value="1"/>
</dbReference>
<evidence type="ECO:0000256" key="2">
    <source>
        <dbReference type="ARBA" id="ARBA00005268"/>
    </source>
</evidence>
<feature type="transmembrane region" description="Helical" evidence="6">
    <location>
        <begin position="129"/>
        <end position="153"/>
    </location>
</feature>
<dbReference type="InterPro" id="IPR005226">
    <property type="entry name" value="UPF0014_fam"/>
</dbReference>
<evidence type="ECO:0000256" key="6">
    <source>
        <dbReference type="SAM" id="Phobius"/>
    </source>
</evidence>
<keyword evidence="4 6" id="KW-1133">Transmembrane helix</keyword>
<comment type="caution">
    <text evidence="7">The sequence shown here is derived from an EMBL/GenBank/DDBJ whole genome shotgun (WGS) entry which is preliminary data.</text>
</comment>
<gene>
    <name evidence="7" type="ORF">J2S13_002504</name>
</gene>
<protein>
    <submittedName>
        <fullName evidence="7">ABC transport system permease protein</fullName>
    </submittedName>
</protein>
<dbReference type="EMBL" id="JAUSUC010000035">
    <property type="protein sequence ID" value="MDQ0216082.1"/>
    <property type="molecule type" value="Genomic_DNA"/>
</dbReference>
<feature type="transmembrane region" description="Helical" evidence="6">
    <location>
        <begin position="99"/>
        <end position="123"/>
    </location>
</feature>
<feature type="transmembrane region" description="Helical" evidence="6">
    <location>
        <begin position="66"/>
        <end position="84"/>
    </location>
</feature>
<evidence type="ECO:0000256" key="1">
    <source>
        <dbReference type="ARBA" id="ARBA00004141"/>
    </source>
</evidence>
<evidence type="ECO:0000313" key="7">
    <source>
        <dbReference type="EMBL" id="MDQ0216082.1"/>
    </source>
</evidence>
<keyword evidence="5 6" id="KW-0472">Membrane</keyword>
<name>A0AAJ1T3I3_9BACI</name>
<evidence type="ECO:0000256" key="3">
    <source>
        <dbReference type="ARBA" id="ARBA00022692"/>
    </source>
</evidence>
<dbReference type="Proteomes" id="UP001237207">
    <property type="component" value="Unassembled WGS sequence"/>
</dbReference>
<dbReference type="Pfam" id="PF03649">
    <property type="entry name" value="UPF0014"/>
    <property type="match status" value="1"/>
</dbReference>
<feature type="transmembrane region" description="Helical" evidence="6">
    <location>
        <begin position="12"/>
        <end position="30"/>
    </location>
</feature>
<keyword evidence="3 6" id="KW-0812">Transmembrane</keyword>
<comment type="similarity">
    <text evidence="2">Belongs to the UPF0014 family.</text>
</comment>
<evidence type="ECO:0000313" key="8">
    <source>
        <dbReference type="Proteomes" id="UP001237207"/>
    </source>
</evidence>
<proteinExistence type="inferred from homology"/>
<reference evidence="7" key="1">
    <citation type="submission" date="2023-07" db="EMBL/GenBank/DDBJ databases">
        <title>Genomic Encyclopedia of Type Strains, Phase IV (KMG-IV): sequencing the most valuable type-strain genomes for metagenomic binning, comparative biology and taxonomic classification.</title>
        <authorList>
            <person name="Goeker M."/>
        </authorList>
    </citation>
    <scope>NUCLEOTIDE SEQUENCE</scope>
    <source>
        <strain evidence="7">DSM 23947</strain>
    </source>
</reference>